<evidence type="ECO:0000256" key="5">
    <source>
        <dbReference type="ARBA" id="ARBA00022989"/>
    </source>
</evidence>
<dbReference type="InterPro" id="IPR023754">
    <property type="entry name" value="HemeA_Synthase_type2"/>
</dbReference>
<keyword evidence="4 12" id="KW-0479">Metal-binding</keyword>
<keyword evidence="9 12" id="KW-0472">Membrane</keyword>
<evidence type="ECO:0000256" key="3">
    <source>
        <dbReference type="ARBA" id="ARBA00022692"/>
    </source>
</evidence>
<evidence type="ECO:0000256" key="7">
    <source>
        <dbReference type="ARBA" id="ARBA00023004"/>
    </source>
</evidence>
<dbReference type="Pfam" id="PF02628">
    <property type="entry name" value="COX15-CtaA"/>
    <property type="match status" value="1"/>
</dbReference>
<dbReference type="EC" id="1.17.99.9" evidence="12"/>
<evidence type="ECO:0000256" key="6">
    <source>
        <dbReference type="ARBA" id="ARBA00023002"/>
    </source>
</evidence>
<keyword evidence="12" id="KW-1003">Cell membrane</keyword>
<evidence type="ECO:0000313" key="13">
    <source>
        <dbReference type="EMBL" id="OEJ68415.1"/>
    </source>
</evidence>
<feature type="binding site" description="axial binding residue" evidence="12">
    <location>
        <position position="254"/>
    </location>
    <ligand>
        <name>heme</name>
        <dbReference type="ChEBI" id="CHEBI:30413"/>
    </ligand>
    <ligandPart>
        <name>Fe</name>
        <dbReference type="ChEBI" id="CHEBI:18248"/>
    </ligandPart>
</feature>
<accession>A0A1E5Q9P7</accession>
<dbReference type="AlphaFoldDB" id="A0A1E5Q9P7"/>
<evidence type="ECO:0000256" key="11">
    <source>
        <dbReference type="ARBA" id="ARBA00048044"/>
    </source>
</evidence>
<feature type="transmembrane region" description="Helical" evidence="12">
    <location>
        <begin position="115"/>
        <end position="135"/>
    </location>
</feature>
<dbReference type="GO" id="GO:0046872">
    <property type="term" value="F:metal ion binding"/>
    <property type="evidence" value="ECO:0007669"/>
    <property type="project" value="UniProtKB-KW"/>
</dbReference>
<comment type="caution">
    <text evidence="13">The sequence shown here is derived from an EMBL/GenBank/DDBJ whole genome shotgun (WGS) entry which is preliminary data.</text>
</comment>
<dbReference type="HAMAP" id="MF_01665">
    <property type="entry name" value="HemeA_synth_type2"/>
    <property type="match status" value="1"/>
</dbReference>
<dbReference type="GO" id="GO:0016653">
    <property type="term" value="F:oxidoreductase activity, acting on NAD(P)H, heme protein as acceptor"/>
    <property type="evidence" value="ECO:0007669"/>
    <property type="project" value="TreeGrafter"/>
</dbReference>
<evidence type="ECO:0000256" key="2">
    <source>
        <dbReference type="ARBA" id="ARBA00004141"/>
    </source>
</evidence>
<dbReference type="OrthoDB" id="9793156at2"/>
<name>A0A1E5Q9P7_9PROT</name>
<keyword evidence="3 12" id="KW-0812">Transmembrane</keyword>
<keyword evidence="8 12" id="KW-0350">Heme biosynthesis</keyword>
<dbReference type="EMBL" id="MCGG01000014">
    <property type="protein sequence ID" value="OEJ68415.1"/>
    <property type="molecule type" value="Genomic_DNA"/>
</dbReference>
<dbReference type="UniPathway" id="UPA00269">
    <property type="reaction ID" value="UER00713"/>
</dbReference>
<comment type="cofactor">
    <cofactor evidence="1 12">
        <name>heme b</name>
        <dbReference type="ChEBI" id="CHEBI:60344"/>
    </cofactor>
</comment>
<feature type="transmembrane region" description="Helical" evidence="12">
    <location>
        <begin position="5"/>
        <end position="24"/>
    </location>
</feature>
<reference evidence="14" key="1">
    <citation type="submission" date="2016-07" db="EMBL/GenBank/DDBJ databases">
        <authorList>
            <person name="Florea S."/>
            <person name="Webb J.S."/>
            <person name="Jaromczyk J."/>
            <person name="Schardl C.L."/>
        </authorList>
    </citation>
    <scope>NUCLEOTIDE SEQUENCE [LARGE SCALE GENOMIC DNA]</scope>
    <source>
        <strain evidence="14">MV-1</strain>
    </source>
</reference>
<dbReference type="PANTHER" id="PTHR23289:SF2">
    <property type="entry name" value="CYTOCHROME C OXIDASE ASSEMBLY PROTEIN COX15 HOMOLOG"/>
    <property type="match status" value="1"/>
</dbReference>
<feature type="binding site" description="axial binding residue" evidence="12">
    <location>
        <position position="315"/>
    </location>
    <ligand>
        <name>heme</name>
        <dbReference type="ChEBI" id="CHEBI:30413"/>
    </ligand>
    <ligandPart>
        <name>Fe</name>
        <dbReference type="ChEBI" id="CHEBI:18248"/>
    </ligandPart>
</feature>
<evidence type="ECO:0000256" key="1">
    <source>
        <dbReference type="ARBA" id="ARBA00001970"/>
    </source>
</evidence>
<dbReference type="GO" id="GO:0005886">
    <property type="term" value="C:plasma membrane"/>
    <property type="evidence" value="ECO:0007669"/>
    <property type="project" value="UniProtKB-SubCell"/>
</dbReference>
<feature type="transmembrane region" description="Helical" evidence="12">
    <location>
        <begin position="256"/>
        <end position="273"/>
    </location>
</feature>
<dbReference type="GO" id="GO:0120547">
    <property type="term" value="F:heme A synthase activity"/>
    <property type="evidence" value="ECO:0007669"/>
    <property type="project" value="UniProtKB-EC"/>
</dbReference>
<gene>
    <name evidence="12" type="primary">ctaA</name>
    <name evidence="13" type="ORF">BEN30_06355</name>
</gene>
<comment type="catalytic activity">
    <reaction evidence="11">
        <text>Fe(II)-heme o + 2 A + H2O = Fe(II)-heme a + 2 AH2</text>
        <dbReference type="Rhea" id="RHEA:63388"/>
        <dbReference type="ChEBI" id="CHEBI:13193"/>
        <dbReference type="ChEBI" id="CHEBI:15377"/>
        <dbReference type="ChEBI" id="CHEBI:17499"/>
        <dbReference type="ChEBI" id="CHEBI:60530"/>
        <dbReference type="ChEBI" id="CHEBI:61715"/>
        <dbReference type="EC" id="1.17.99.9"/>
    </reaction>
    <physiologicalReaction direction="left-to-right" evidence="11">
        <dbReference type="Rhea" id="RHEA:63389"/>
    </physiologicalReaction>
</comment>
<feature type="transmembrane region" description="Helical" evidence="12">
    <location>
        <begin position="285"/>
        <end position="307"/>
    </location>
</feature>
<comment type="subunit">
    <text evidence="12">Interacts with CtaB.</text>
</comment>
<evidence type="ECO:0000256" key="10">
    <source>
        <dbReference type="ARBA" id="ARBA00044501"/>
    </source>
</evidence>
<feature type="transmembrane region" description="Helical" evidence="12">
    <location>
        <begin position="86"/>
        <end position="108"/>
    </location>
</feature>
<dbReference type="GO" id="GO:0006784">
    <property type="term" value="P:heme A biosynthetic process"/>
    <property type="evidence" value="ECO:0007669"/>
    <property type="project" value="UniProtKB-UniRule"/>
</dbReference>
<feature type="transmembrane region" description="Helical" evidence="12">
    <location>
        <begin position="313"/>
        <end position="330"/>
    </location>
</feature>
<keyword evidence="5 12" id="KW-1133">Transmembrane helix</keyword>
<feature type="transmembrane region" description="Helical" evidence="12">
    <location>
        <begin position="194"/>
        <end position="218"/>
    </location>
</feature>
<keyword evidence="7 12" id="KW-0408">Iron</keyword>
<evidence type="ECO:0000256" key="12">
    <source>
        <dbReference type="HAMAP-Rule" id="MF_01665"/>
    </source>
</evidence>
<dbReference type="InterPro" id="IPR003780">
    <property type="entry name" value="COX15/CtaA_fam"/>
</dbReference>
<evidence type="ECO:0000256" key="9">
    <source>
        <dbReference type="ARBA" id="ARBA00023136"/>
    </source>
</evidence>
<organism evidence="13 14">
    <name type="scientific">Magnetovibrio blakemorei</name>
    <dbReference type="NCBI Taxonomy" id="28181"/>
    <lineage>
        <taxon>Bacteria</taxon>
        <taxon>Pseudomonadati</taxon>
        <taxon>Pseudomonadota</taxon>
        <taxon>Alphaproteobacteria</taxon>
        <taxon>Rhodospirillales</taxon>
        <taxon>Magnetovibrionaceae</taxon>
        <taxon>Magnetovibrio</taxon>
    </lineage>
</organism>
<keyword evidence="14" id="KW-1185">Reference proteome</keyword>
<comment type="function">
    <text evidence="12">Catalyzes the conversion of heme O to heme A by two successive hydroxylations of the methyl group at C8. The first hydroxylation forms heme I, the second hydroxylation results in an unstable dihydroxymethyl group, which spontaneously dehydrates, resulting in the formyl group of heme A.</text>
</comment>
<evidence type="ECO:0000313" key="14">
    <source>
        <dbReference type="Proteomes" id="UP000095347"/>
    </source>
</evidence>
<comment type="similarity">
    <text evidence="12">Belongs to the COX15/CtaA family. Type 2 subfamily.</text>
</comment>
<proteinExistence type="inferred from homology"/>
<feature type="transmembrane region" description="Helical" evidence="12">
    <location>
        <begin position="155"/>
        <end position="173"/>
    </location>
</feature>
<protein>
    <recommendedName>
        <fullName evidence="12">Heme A synthase</fullName>
        <shortName evidence="12">HAS</shortName>
        <ecNumber evidence="12">1.17.99.9</ecNumber>
    </recommendedName>
    <alternativeName>
        <fullName evidence="12">Cytochrome aa3-controlling protein</fullName>
    </alternativeName>
</protein>
<comment type="subcellular location">
    <subcellularLocation>
        <location evidence="12">Cell membrane</location>
        <topology evidence="12">Multi-pass membrane protein</topology>
    </subcellularLocation>
    <subcellularLocation>
        <location evidence="2">Membrane</location>
        <topology evidence="2">Multi-pass membrane protein</topology>
    </subcellularLocation>
</comment>
<dbReference type="PANTHER" id="PTHR23289">
    <property type="entry name" value="CYTOCHROME C OXIDASE ASSEMBLY PROTEIN COX15"/>
    <property type="match status" value="1"/>
</dbReference>
<comment type="pathway">
    <text evidence="10 12">Porphyrin-containing compound metabolism; heme A biosynthesis; heme A from heme O: step 1/1.</text>
</comment>
<keyword evidence="6 12" id="KW-0560">Oxidoreductase</keyword>
<dbReference type="STRING" id="28181.BEN30_06355"/>
<dbReference type="Proteomes" id="UP000095347">
    <property type="component" value="Unassembled WGS sequence"/>
</dbReference>
<sequence>MAGWLLSVAGMVMVMVLLGGLTRLTHSGLSMVEWNLLMGWIPPLNDAEWADLFAKYQQFPEYSRINAGMDLDGFKGIFWLEFIHRVWGRLLGFAFFLPFAAFFIMRWVRVSEALFWKFLGLFVLGGSQGVMGWFMVMSGLVDHPDVSQYRLTAHFGLALLIIAALLWVAMGLLKREPYDVYHQDPQNLSRRVKWLFALIALTALSGGFVAGTDAGFAYNTFPLMDGSLIPGGLYDYVPVWAAPFEDITTIQFNHRTLAELTGVLVVLFWISSVDKHLAPRTRKAISLLGMMALVQVGLGITTLVLVVPVAVASLHQMGAVVLFSLALWCAHELRAPRQN</sequence>
<evidence type="ECO:0000256" key="4">
    <source>
        <dbReference type="ARBA" id="ARBA00022723"/>
    </source>
</evidence>
<evidence type="ECO:0000256" key="8">
    <source>
        <dbReference type="ARBA" id="ARBA00023133"/>
    </source>
</evidence>